<keyword evidence="3 9" id="KW-0812">Transmembrane</keyword>
<dbReference type="InterPro" id="IPR001708">
    <property type="entry name" value="YidC/ALB3/OXA1/COX18"/>
</dbReference>
<feature type="region of interest" description="Disordered" evidence="10">
    <location>
        <begin position="351"/>
        <end position="376"/>
    </location>
</feature>
<dbReference type="CDD" id="cd20069">
    <property type="entry name" value="5TM_Oxa1-like"/>
    <property type="match status" value="1"/>
</dbReference>
<evidence type="ECO:0000256" key="11">
    <source>
        <dbReference type="SAM" id="Phobius"/>
    </source>
</evidence>
<comment type="similarity">
    <text evidence="2 9">Belongs to the OXA1/ALB3/YidC family.</text>
</comment>
<feature type="transmembrane region" description="Helical" evidence="11">
    <location>
        <begin position="187"/>
        <end position="210"/>
    </location>
</feature>
<evidence type="ECO:0000256" key="8">
    <source>
        <dbReference type="ARBA" id="ARBA00023136"/>
    </source>
</evidence>
<comment type="caution">
    <text evidence="13">The sequence shown here is derived from an EMBL/GenBank/DDBJ whole genome shotgun (WGS) entry which is preliminary data.</text>
</comment>
<evidence type="ECO:0000256" key="1">
    <source>
        <dbReference type="ARBA" id="ARBA00004448"/>
    </source>
</evidence>
<keyword evidence="6 11" id="KW-1133">Transmembrane helix</keyword>
<name>A0AAV2T0R4_CALDB</name>
<feature type="transmembrane region" description="Helical" evidence="11">
    <location>
        <begin position="230"/>
        <end position="252"/>
    </location>
</feature>
<dbReference type="GO" id="GO:0032977">
    <property type="term" value="F:membrane insertase activity"/>
    <property type="evidence" value="ECO:0007669"/>
    <property type="project" value="InterPro"/>
</dbReference>
<protein>
    <recommendedName>
        <fullName evidence="12">Membrane insertase YidC/Oxa/ALB C-terminal domain-containing protein</fullName>
    </recommendedName>
</protein>
<evidence type="ECO:0000256" key="2">
    <source>
        <dbReference type="ARBA" id="ARBA00009877"/>
    </source>
</evidence>
<gene>
    <name evidence="13" type="ORF">CDAUBV1_LOCUS3215</name>
</gene>
<organism evidence="13 14">
    <name type="scientific">Calicophoron daubneyi</name>
    <name type="common">Rumen fluke</name>
    <name type="synonym">Paramphistomum daubneyi</name>
    <dbReference type="NCBI Taxonomy" id="300641"/>
    <lineage>
        <taxon>Eukaryota</taxon>
        <taxon>Metazoa</taxon>
        <taxon>Spiralia</taxon>
        <taxon>Lophotrochozoa</taxon>
        <taxon>Platyhelminthes</taxon>
        <taxon>Trematoda</taxon>
        <taxon>Digenea</taxon>
        <taxon>Plagiorchiida</taxon>
        <taxon>Pronocephalata</taxon>
        <taxon>Paramphistomoidea</taxon>
        <taxon>Paramphistomidae</taxon>
        <taxon>Calicophoron</taxon>
    </lineage>
</organism>
<keyword evidence="8 11" id="KW-0472">Membrane</keyword>
<evidence type="ECO:0000259" key="12">
    <source>
        <dbReference type="Pfam" id="PF02096"/>
    </source>
</evidence>
<feature type="domain" description="Membrane insertase YidC/Oxa/ALB C-terminal" evidence="12">
    <location>
        <begin position="108"/>
        <end position="266"/>
    </location>
</feature>
<feature type="compositionally biased region" description="Polar residues" evidence="10">
    <location>
        <begin position="352"/>
        <end position="363"/>
    </location>
</feature>
<dbReference type="AlphaFoldDB" id="A0AAV2T0R4"/>
<feature type="transmembrane region" description="Helical" evidence="11">
    <location>
        <begin position="108"/>
        <end position="128"/>
    </location>
</feature>
<comment type="subcellular location">
    <subcellularLocation>
        <location evidence="9">Membrane</location>
        <topology evidence="9">Multi-pass membrane protein</topology>
    </subcellularLocation>
    <subcellularLocation>
        <location evidence="1">Mitochondrion inner membrane</location>
        <topology evidence="1">Multi-pass membrane protein</topology>
    </subcellularLocation>
</comment>
<dbReference type="GO" id="GO:0005743">
    <property type="term" value="C:mitochondrial inner membrane"/>
    <property type="evidence" value="ECO:0007669"/>
    <property type="project" value="UniProtKB-SubCell"/>
</dbReference>
<keyword evidence="5" id="KW-0809">Transit peptide</keyword>
<keyword evidence="4" id="KW-0999">Mitochondrion inner membrane</keyword>
<evidence type="ECO:0000256" key="7">
    <source>
        <dbReference type="ARBA" id="ARBA00023128"/>
    </source>
</evidence>
<dbReference type="Pfam" id="PF02096">
    <property type="entry name" value="60KD_IMP"/>
    <property type="match status" value="1"/>
</dbReference>
<evidence type="ECO:0000256" key="10">
    <source>
        <dbReference type="SAM" id="MobiDB-lite"/>
    </source>
</evidence>
<evidence type="ECO:0000256" key="9">
    <source>
        <dbReference type="RuleBase" id="RU003945"/>
    </source>
</evidence>
<dbReference type="EMBL" id="CAXLJL010000079">
    <property type="protein sequence ID" value="CAL5131022.1"/>
    <property type="molecule type" value="Genomic_DNA"/>
</dbReference>
<proteinExistence type="inferred from homology"/>
<evidence type="ECO:0000256" key="6">
    <source>
        <dbReference type="ARBA" id="ARBA00022989"/>
    </source>
</evidence>
<dbReference type="Proteomes" id="UP001497525">
    <property type="component" value="Unassembled WGS sequence"/>
</dbReference>
<reference evidence="13" key="1">
    <citation type="submission" date="2024-06" db="EMBL/GenBank/DDBJ databases">
        <authorList>
            <person name="Liu X."/>
            <person name="Lenzi L."/>
            <person name="Haldenby T S."/>
            <person name="Uol C."/>
        </authorList>
    </citation>
    <scope>NUCLEOTIDE SEQUENCE</scope>
</reference>
<evidence type="ECO:0000256" key="4">
    <source>
        <dbReference type="ARBA" id="ARBA00022792"/>
    </source>
</evidence>
<dbReference type="GO" id="GO:0032979">
    <property type="term" value="P:protein insertion into mitochondrial inner membrane from matrix"/>
    <property type="evidence" value="ECO:0007669"/>
    <property type="project" value="TreeGrafter"/>
</dbReference>
<keyword evidence="7" id="KW-0496">Mitochondrion</keyword>
<sequence length="376" mass="42601">MSLNALRVGMFSRSWQILSRRTVNVFNYRFGIPLAPLPPVSFPKAFLSSTTSETITAIPEPPLPPVVDEIVNALGEPTLSSLGLCSYWPSGWYQSALETLHVYLDLPWWSAIAITTFIIRLSLFPFIIDQRRSLARYSNVMPKFTILQDRFTNARLAGDYVEMMRVSKEMQEFMGNKDVNPLRGLKLLIIQVPIFLSVFAGIRGMANLPVPSMVTGGMGWFTNLTVPDPYYILPMLSMGSILLMMEALLWYWTVSNFISVIQALILRLPYVRKRLDLPDMISPPPSLEKKRGLVQGFRETMTNSRLLAELETRERMDAKSWQASGRKAVPRTYPFDPIKMRQQVIRARGTIVNPTEQGSSQNMLDEESKRSAAGKV</sequence>
<dbReference type="PANTHER" id="PTHR12428:SF66">
    <property type="entry name" value="MITOCHONDRIAL INNER MEMBRANE PROTEIN OXA1L"/>
    <property type="match status" value="1"/>
</dbReference>
<evidence type="ECO:0000313" key="13">
    <source>
        <dbReference type="EMBL" id="CAL5131022.1"/>
    </source>
</evidence>
<accession>A0AAV2T0R4</accession>
<evidence type="ECO:0000313" key="14">
    <source>
        <dbReference type="Proteomes" id="UP001497525"/>
    </source>
</evidence>
<evidence type="ECO:0000256" key="3">
    <source>
        <dbReference type="ARBA" id="ARBA00022692"/>
    </source>
</evidence>
<dbReference type="PANTHER" id="PTHR12428">
    <property type="entry name" value="OXA1"/>
    <property type="match status" value="1"/>
</dbReference>
<evidence type="ECO:0000256" key="5">
    <source>
        <dbReference type="ARBA" id="ARBA00022946"/>
    </source>
</evidence>
<dbReference type="InterPro" id="IPR028055">
    <property type="entry name" value="YidC/Oxa/ALB_C"/>
</dbReference>